<keyword evidence="4" id="KW-0808">Transferase</keyword>
<evidence type="ECO:0000256" key="2">
    <source>
        <dbReference type="ARBA" id="ARBA00012135"/>
    </source>
</evidence>
<dbReference type="EMBL" id="VWSF01000027">
    <property type="protein sequence ID" value="KAA5540326.1"/>
    <property type="molecule type" value="Genomic_DNA"/>
</dbReference>
<dbReference type="GO" id="GO:0009228">
    <property type="term" value="P:thiamine biosynthetic process"/>
    <property type="evidence" value="ECO:0007669"/>
    <property type="project" value="InterPro"/>
</dbReference>
<dbReference type="InterPro" id="IPR004399">
    <property type="entry name" value="HMP/HMP-P_kinase_dom"/>
</dbReference>
<protein>
    <recommendedName>
        <fullName evidence="2">hydroxymethylpyrimidine kinase</fullName>
        <ecNumber evidence="2">2.7.1.49</ecNumber>
    </recommendedName>
</protein>
<evidence type="ECO:0000313" key="5">
    <source>
        <dbReference type="Proteomes" id="UP000323426"/>
    </source>
</evidence>
<feature type="domain" description="Pyridoxamine kinase/Phosphomethylpyrimidine kinase" evidence="3">
    <location>
        <begin position="15"/>
        <end position="238"/>
    </location>
</feature>
<sequence length="248" mass="26673">MQPDRPYVLSIAGLDPSGGAGVLADVKTFEQHQVYGFGVCSALTVQSDSDFLSVKWLSAPEIIAQLEPLVTKFPLAACKIGIIQNWEVLDEVLNFLKQINPDLPIVLDPVLQASAGYIFQTTEAGWQQVLPKLSLLTPNYNEMKQLRADSSPEETALSLSATCAVLLKGGHHPAAPGTDYLFQNGHFLAFKPGSAEVFPKHGSGCVLSAAIAANLALGYALPEACRLAKKYTELFLSSTPALLGYHYL</sequence>
<dbReference type="InterPro" id="IPR029056">
    <property type="entry name" value="Ribokinase-like"/>
</dbReference>
<dbReference type="GO" id="GO:0008972">
    <property type="term" value="F:phosphomethylpyrimidine kinase activity"/>
    <property type="evidence" value="ECO:0007669"/>
    <property type="project" value="InterPro"/>
</dbReference>
<dbReference type="PANTHER" id="PTHR20858">
    <property type="entry name" value="PHOSPHOMETHYLPYRIMIDINE KINASE"/>
    <property type="match status" value="1"/>
</dbReference>
<keyword evidence="5" id="KW-1185">Reference proteome</keyword>
<dbReference type="RefSeq" id="WP_150092342.1">
    <property type="nucleotide sequence ID" value="NZ_VWSF01000027.1"/>
</dbReference>
<name>A0A5M6CZN9_9BACT</name>
<dbReference type="Proteomes" id="UP000323426">
    <property type="component" value="Unassembled WGS sequence"/>
</dbReference>
<gene>
    <name evidence="4" type="ORF">F0145_22725</name>
</gene>
<comment type="caution">
    <text evidence="4">The sequence shown here is derived from an EMBL/GenBank/DDBJ whole genome shotgun (WGS) entry which is preliminary data.</text>
</comment>
<keyword evidence="4" id="KW-0418">Kinase</keyword>
<dbReference type="AlphaFoldDB" id="A0A5M6CZN9"/>
<dbReference type="EC" id="2.7.1.49" evidence="2"/>
<comment type="pathway">
    <text evidence="1">Cofactor biosynthesis; thiamine diphosphate biosynthesis.</text>
</comment>
<dbReference type="PANTHER" id="PTHR20858:SF17">
    <property type="entry name" value="HYDROXYMETHYLPYRIMIDINE_PHOSPHOMETHYLPYRIMIDINE KINASE THI20-RELATED"/>
    <property type="match status" value="1"/>
</dbReference>
<dbReference type="InterPro" id="IPR013749">
    <property type="entry name" value="PM/HMP-P_kinase-1"/>
</dbReference>
<reference evidence="4 5" key="1">
    <citation type="submission" date="2019-09" db="EMBL/GenBank/DDBJ databases">
        <title>Genome sequence and assembly of Adhaeribacter sp.</title>
        <authorList>
            <person name="Chhetri G."/>
        </authorList>
    </citation>
    <scope>NUCLEOTIDE SEQUENCE [LARGE SCALE GENOMIC DNA]</scope>
    <source>
        <strain evidence="4 5">DK36</strain>
    </source>
</reference>
<dbReference type="CDD" id="cd01169">
    <property type="entry name" value="HMPP_kinase"/>
    <property type="match status" value="1"/>
</dbReference>
<evidence type="ECO:0000256" key="1">
    <source>
        <dbReference type="ARBA" id="ARBA00004948"/>
    </source>
</evidence>
<evidence type="ECO:0000313" key="4">
    <source>
        <dbReference type="EMBL" id="KAA5540326.1"/>
    </source>
</evidence>
<evidence type="ECO:0000259" key="3">
    <source>
        <dbReference type="Pfam" id="PF08543"/>
    </source>
</evidence>
<dbReference type="Gene3D" id="3.40.1190.20">
    <property type="match status" value="1"/>
</dbReference>
<organism evidence="4 5">
    <name type="scientific">Adhaeribacter rhizoryzae</name>
    <dbReference type="NCBI Taxonomy" id="2607907"/>
    <lineage>
        <taxon>Bacteria</taxon>
        <taxon>Pseudomonadati</taxon>
        <taxon>Bacteroidota</taxon>
        <taxon>Cytophagia</taxon>
        <taxon>Cytophagales</taxon>
        <taxon>Hymenobacteraceae</taxon>
        <taxon>Adhaeribacter</taxon>
    </lineage>
</organism>
<accession>A0A5M6CZN9</accession>
<proteinExistence type="predicted"/>
<dbReference type="GO" id="GO:0005829">
    <property type="term" value="C:cytosol"/>
    <property type="evidence" value="ECO:0007669"/>
    <property type="project" value="TreeGrafter"/>
</dbReference>
<dbReference type="Pfam" id="PF08543">
    <property type="entry name" value="Phos_pyr_kin"/>
    <property type="match status" value="1"/>
</dbReference>
<dbReference type="SUPFAM" id="SSF53613">
    <property type="entry name" value="Ribokinase-like"/>
    <property type="match status" value="1"/>
</dbReference>
<dbReference type="GO" id="GO:0008902">
    <property type="term" value="F:hydroxymethylpyrimidine kinase activity"/>
    <property type="evidence" value="ECO:0007669"/>
    <property type="project" value="UniProtKB-EC"/>
</dbReference>